<comment type="cofactor">
    <cofactor evidence="11">
        <name>heme</name>
        <dbReference type="ChEBI" id="CHEBI:30413"/>
    </cofactor>
</comment>
<dbReference type="PANTHER" id="PTHR24282">
    <property type="entry name" value="CYTOCHROME P450 FAMILY MEMBER"/>
    <property type="match status" value="1"/>
</dbReference>
<feature type="binding site" description="axial binding residue" evidence="11">
    <location>
        <position position="477"/>
    </location>
    <ligand>
        <name>heme</name>
        <dbReference type="ChEBI" id="CHEBI:30413"/>
    </ligand>
    <ligandPart>
        <name>Fe</name>
        <dbReference type="ChEBI" id="CHEBI:18248"/>
    </ligandPart>
</feature>
<comment type="subcellular location">
    <subcellularLocation>
        <location evidence="1">Membrane</location>
    </subcellularLocation>
</comment>
<accession>A0AAQ3JTY2</accession>
<name>A0AAQ3JTY2_9LILI</name>
<evidence type="ECO:0000313" key="15">
    <source>
        <dbReference type="Proteomes" id="UP001327560"/>
    </source>
</evidence>
<dbReference type="InterPro" id="IPR001128">
    <property type="entry name" value="Cyt_P450"/>
</dbReference>
<dbReference type="Proteomes" id="UP001327560">
    <property type="component" value="Chromosome 2"/>
</dbReference>
<dbReference type="GO" id="GO:0004497">
    <property type="term" value="F:monooxygenase activity"/>
    <property type="evidence" value="ECO:0007669"/>
    <property type="project" value="UniProtKB-KW"/>
</dbReference>
<evidence type="ECO:0000256" key="5">
    <source>
        <dbReference type="ARBA" id="ARBA00022723"/>
    </source>
</evidence>
<evidence type="ECO:0000256" key="10">
    <source>
        <dbReference type="ARBA" id="ARBA00023136"/>
    </source>
</evidence>
<keyword evidence="5 11" id="KW-0479">Metal-binding</keyword>
<evidence type="ECO:0000256" key="11">
    <source>
        <dbReference type="PIRSR" id="PIRSR602401-1"/>
    </source>
</evidence>
<dbReference type="InterPro" id="IPR017972">
    <property type="entry name" value="Cyt_P450_CS"/>
</dbReference>
<keyword evidence="7 12" id="KW-0560">Oxidoreductase</keyword>
<dbReference type="GO" id="GO:0016020">
    <property type="term" value="C:membrane"/>
    <property type="evidence" value="ECO:0007669"/>
    <property type="project" value="UniProtKB-SubCell"/>
</dbReference>
<gene>
    <name evidence="14" type="ORF">Cni_G04758</name>
</gene>
<evidence type="ECO:0000256" key="12">
    <source>
        <dbReference type="RuleBase" id="RU000461"/>
    </source>
</evidence>
<dbReference type="PRINTS" id="PR00385">
    <property type="entry name" value="P450"/>
</dbReference>
<organism evidence="14 15">
    <name type="scientific">Canna indica</name>
    <name type="common">Indian-shot</name>
    <dbReference type="NCBI Taxonomy" id="4628"/>
    <lineage>
        <taxon>Eukaryota</taxon>
        <taxon>Viridiplantae</taxon>
        <taxon>Streptophyta</taxon>
        <taxon>Embryophyta</taxon>
        <taxon>Tracheophyta</taxon>
        <taxon>Spermatophyta</taxon>
        <taxon>Magnoliopsida</taxon>
        <taxon>Liliopsida</taxon>
        <taxon>Zingiberales</taxon>
        <taxon>Cannaceae</taxon>
        <taxon>Canna</taxon>
    </lineage>
</organism>
<evidence type="ECO:0000313" key="14">
    <source>
        <dbReference type="EMBL" id="WOK96051.1"/>
    </source>
</evidence>
<evidence type="ECO:0000256" key="6">
    <source>
        <dbReference type="ARBA" id="ARBA00022989"/>
    </source>
</evidence>
<keyword evidence="8 11" id="KW-0408">Iron</keyword>
<dbReference type="PROSITE" id="PS00086">
    <property type="entry name" value="CYTOCHROME_P450"/>
    <property type="match status" value="1"/>
</dbReference>
<evidence type="ECO:0000256" key="4">
    <source>
        <dbReference type="ARBA" id="ARBA00022692"/>
    </source>
</evidence>
<feature type="transmembrane region" description="Helical" evidence="13">
    <location>
        <begin position="20"/>
        <end position="38"/>
    </location>
</feature>
<proteinExistence type="inferred from homology"/>
<protein>
    <submittedName>
        <fullName evidence="14">Cytochrome P450</fullName>
    </submittedName>
</protein>
<dbReference type="AlphaFoldDB" id="A0AAQ3JTY2"/>
<dbReference type="GO" id="GO:0006629">
    <property type="term" value="P:lipid metabolic process"/>
    <property type="evidence" value="ECO:0007669"/>
    <property type="project" value="UniProtKB-ARBA"/>
</dbReference>
<evidence type="ECO:0000256" key="7">
    <source>
        <dbReference type="ARBA" id="ARBA00023002"/>
    </source>
</evidence>
<keyword evidence="3 11" id="KW-0349">Heme</keyword>
<dbReference type="InterPro" id="IPR050665">
    <property type="entry name" value="Cytochrome_P450_Monooxygen"/>
</dbReference>
<dbReference type="InterPro" id="IPR036396">
    <property type="entry name" value="Cyt_P450_sf"/>
</dbReference>
<keyword evidence="10 13" id="KW-0472">Membrane</keyword>
<keyword evidence="4 13" id="KW-0812">Transmembrane</keyword>
<keyword evidence="15" id="KW-1185">Reference proteome</keyword>
<dbReference type="InterPro" id="IPR002401">
    <property type="entry name" value="Cyt_P450_E_grp-I"/>
</dbReference>
<keyword evidence="9 12" id="KW-0503">Monooxygenase</keyword>
<dbReference type="Pfam" id="PF00067">
    <property type="entry name" value="p450"/>
    <property type="match status" value="1"/>
</dbReference>
<dbReference type="SUPFAM" id="SSF48264">
    <property type="entry name" value="Cytochrome P450"/>
    <property type="match status" value="1"/>
</dbReference>
<evidence type="ECO:0000256" key="3">
    <source>
        <dbReference type="ARBA" id="ARBA00022617"/>
    </source>
</evidence>
<comment type="similarity">
    <text evidence="2 12">Belongs to the cytochrome P450 family.</text>
</comment>
<keyword evidence="6 13" id="KW-1133">Transmembrane helix</keyword>
<dbReference type="GO" id="GO:0020037">
    <property type="term" value="F:heme binding"/>
    <property type="evidence" value="ECO:0007669"/>
    <property type="project" value="InterPro"/>
</dbReference>
<reference evidence="14 15" key="1">
    <citation type="submission" date="2023-10" db="EMBL/GenBank/DDBJ databases">
        <title>Chromosome-scale genome assembly provides insights into flower coloration mechanisms of Canna indica.</title>
        <authorList>
            <person name="Li C."/>
        </authorList>
    </citation>
    <scope>NUCLEOTIDE SEQUENCE [LARGE SCALE GENOMIC DNA]</scope>
    <source>
        <tissue evidence="14">Flower</tissue>
    </source>
</reference>
<dbReference type="GO" id="GO:0016705">
    <property type="term" value="F:oxidoreductase activity, acting on paired donors, with incorporation or reduction of molecular oxygen"/>
    <property type="evidence" value="ECO:0007669"/>
    <property type="project" value="InterPro"/>
</dbReference>
<dbReference type="GO" id="GO:0005506">
    <property type="term" value="F:iron ion binding"/>
    <property type="evidence" value="ECO:0007669"/>
    <property type="project" value="InterPro"/>
</dbReference>
<sequence>MNALSSSWEDQESHLSRKMGYFAMVAVAVLVLLVSYLWKMLVYLTWRPSAIERAYRKQGVGGPPYRFWSGSLTEIKQIRKAAMELVLDNQCQDITSRVLPHFGKWIAQYGETFLFWIGAQPMVCISEQEMIKQVLGSKFGFYSRLPPSPEALAMVGKGLAYLDGAEWVRHRRVVNPAFAMDKLKLLTKTMGECTKSMLEEWQGGVTEAEEHAKEIEVSKQFQELTTDVISHTAFGSSYKEGKELFLAQKELQVLVFESFLKVNFPGFRHIPTKRNMHTWKLEKRIRSMFMDIIQDRLGRGDASYGNDLLGLMLEAGRKEDDQKLSMDEIIDECKTFFVAGHETTSYLLTWMMFLLSTHLDWQEKLREEVLRVCGMEIPSADMISNLKLVTMFLLETSRLYSPVVLLRRKAAKDMKLGNINIAKDTLLMMPIPVIHRNKEIWGADANEFNPLRFANGVTKAALHPNAFLTFSIGPRACIGQTFAMLEAKTVIAMILQRFSFSISPKYKHAPIDSATIVQPQYGLPVLIKPMHL</sequence>
<evidence type="ECO:0000256" key="9">
    <source>
        <dbReference type="ARBA" id="ARBA00023033"/>
    </source>
</evidence>
<dbReference type="PANTHER" id="PTHR24282:SF135">
    <property type="entry name" value="CYTOCHROME P450 709B2"/>
    <property type="match status" value="1"/>
</dbReference>
<evidence type="ECO:0000256" key="13">
    <source>
        <dbReference type="SAM" id="Phobius"/>
    </source>
</evidence>
<evidence type="ECO:0000256" key="8">
    <source>
        <dbReference type="ARBA" id="ARBA00023004"/>
    </source>
</evidence>
<evidence type="ECO:0000256" key="2">
    <source>
        <dbReference type="ARBA" id="ARBA00010617"/>
    </source>
</evidence>
<dbReference type="PRINTS" id="PR00463">
    <property type="entry name" value="EP450I"/>
</dbReference>
<dbReference type="EMBL" id="CP136891">
    <property type="protein sequence ID" value="WOK96051.1"/>
    <property type="molecule type" value="Genomic_DNA"/>
</dbReference>
<dbReference type="Gene3D" id="1.10.630.10">
    <property type="entry name" value="Cytochrome P450"/>
    <property type="match status" value="1"/>
</dbReference>
<evidence type="ECO:0000256" key="1">
    <source>
        <dbReference type="ARBA" id="ARBA00004370"/>
    </source>
</evidence>